<evidence type="ECO:0000313" key="3">
    <source>
        <dbReference type="Proteomes" id="UP000500857"/>
    </source>
</evidence>
<sequence>MSYLLKSRARSPDGCGDLEDDRPTLFSLKPSPPAIGGDRAPSPEHSSP</sequence>
<evidence type="ECO:0000256" key="1">
    <source>
        <dbReference type="SAM" id="MobiDB-lite"/>
    </source>
</evidence>
<name>A0A6H1TVG1_9CYAN</name>
<reference evidence="2 3" key="1">
    <citation type="submission" date="2020-04" db="EMBL/GenBank/DDBJ databases">
        <authorList>
            <person name="Basu S."/>
            <person name="Maruthanayagam V."/>
            <person name="Chakraborty S."/>
            <person name="Pramanik A."/>
            <person name="Mukherjee J."/>
            <person name="Brink B."/>
        </authorList>
    </citation>
    <scope>NUCLEOTIDE SEQUENCE [LARGE SCALE GENOMIC DNA]</scope>
    <source>
        <strain evidence="2 3">AP17</strain>
    </source>
</reference>
<dbReference type="KEGG" id="oxy:HCG48_08505"/>
<protein>
    <submittedName>
        <fullName evidence="2">Uncharacterized protein</fullName>
    </submittedName>
</protein>
<feature type="region of interest" description="Disordered" evidence="1">
    <location>
        <begin position="1"/>
        <end position="48"/>
    </location>
</feature>
<dbReference type="EMBL" id="CP051167">
    <property type="protein sequence ID" value="QIZ70614.1"/>
    <property type="molecule type" value="Genomic_DNA"/>
</dbReference>
<keyword evidence="3" id="KW-1185">Reference proteome</keyword>
<evidence type="ECO:0000313" key="2">
    <source>
        <dbReference type="EMBL" id="QIZ70614.1"/>
    </source>
</evidence>
<proteinExistence type="predicted"/>
<dbReference type="Proteomes" id="UP000500857">
    <property type="component" value="Chromosome"/>
</dbReference>
<dbReference type="RefSeq" id="WP_168568769.1">
    <property type="nucleotide sequence ID" value="NZ_CP051167.1"/>
</dbReference>
<accession>A0A6H1TVG1</accession>
<dbReference type="AlphaFoldDB" id="A0A6H1TVG1"/>
<organism evidence="2 3">
    <name type="scientific">Oxynema aestuarii AP17</name>
    <dbReference type="NCBI Taxonomy" id="2064643"/>
    <lineage>
        <taxon>Bacteria</taxon>
        <taxon>Bacillati</taxon>
        <taxon>Cyanobacteriota</taxon>
        <taxon>Cyanophyceae</taxon>
        <taxon>Oscillatoriophycideae</taxon>
        <taxon>Oscillatoriales</taxon>
        <taxon>Oscillatoriaceae</taxon>
        <taxon>Oxynema</taxon>
        <taxon>Oxynema aestuarii</taxon>
    </lineage>
</organism>
<gene>
    <name evidence="2" type="ORF">HCG48_08505</name>
</gene>